<dbReference type="InterPro" id="IPR006037">
    <property type="entry name" value="RCK_C"/>
</dbReference>
<protein>
    <submittedName>
        <fullName evidence="8">Putative Trk system potassium uptake protein trkA homolog (K(+)-uptake protein trkA homolog)</fullName>
    </submittedName>
</protein>
<organism evidence="8">
    <name type="scientific">mine drainage metagenome</name>
    <dbReference type="NCBI Taxonomy" id="410659"/>
    <lineage>
        <taxon>unclassified sequences</taxon>
        <taxon>metagenomes</taxon>
        <taxon>ecological metagenomes</taxon>
    </lineage>
</organism>
<dbReference type="PRINTS" id="PR00335">
    <property type="entry name" value="KUPTAKETRKA"/>
</dbReference>
<evidence type="ECO:0000256" key="5">
    <source>
        <dbReference type="ARBA" id="ARBA00023065"/>
    </source>
</evidence>
<dbReference type="EMBL" id="CABL01000006">
    <property type="protein sequence ID" value="CBH75207.1"/>
    <property type="molecule type" value="Genomic_DNA"/>
</dbReference>
<dbReference type="InterPro" id="IPR003148">
    <property type="entry name" value="RCK_N"/>
</dbReference>
<evidence type="ECO:0000259" key="6">
    <source>
        <dbReference type="PROSITE" id="PS51201"/>
    </source>
</evidence>
<evidence type="ECO:0000259" key="7">
    <source>
        <dbReference type="PROSITE" id="PS51202"/>
    </source>
</evidence>
<sequence>MFILIVGGGKVGSYLTRALIDRKSEVVVVEKDERKAKNLERLIGQQVTVVGDGCDPKVLRAAGVERADIVVADTGDDEDNLVVVLLSKRISKARCIARVNNPRNRRIFESLDSGEPVTVISSTEIILDVLNEHVSAASYGAVLETMHLFGKGNLHLTKMSIAASSGVVGKEIAEIALPNDTVLVAIEREGEEIVVPSGQTRLQAGDRVIAVVKNGARERLAQMLGSGG</sequence>
<dbReference type="SUPFAM" id="SSF116726">
    <property type="entry name" value="TrkA C-terminal domain-like"/>
    <property type="match status" value="1"/>
</dbReference>
<evidence type="ECO:0000256" key="4">
    <source>
        <dbReference type="ARBA" id="ARBA00023027"/>
    </source>
</evidence>
<dbReference type="PANTHER" id="PTHR43833">
    <property type="entry name" value="POTASSIUM CHANNEL PROTEIN 2-RELATED-RELATED"/>
    <property type="match status" value="1"/>
</dbReference>
<dbReference type="Gene3D" id="3.30.70.1450">
    <property type="entry name" value="Regulator of K+ conductance, C-terminal domain"/>
    <property type="match status" value="1"/>
</dbReference>
<dbReference type="InterPro" id="IPR036291">
    <property type="entry name" value="NAD(P)-bd_dom_sf"/>
</dbReference>
<feature type="domain" description="RCK C-terminal" evidence="7">
    <location>
        <begin position="144"/>
        <end position="226"/>
    </location>
</feature>
<proteinExistence type="predicted"/>
<keyword evidence="5" id="KW-0406">Ion transport</keyword>
<dbReference type="GO" id="GO:0015079">
    <property type="term" value="F:potassium ion transmembrane transporter activity"/>
    <property type="evidence" value="ECO:0007669"/>
    <property type="project" value="InterPro"/>
</dbReference>
<evidence type="ECO:0000256" key="2">
    <source>
        <dbReference type="ARBA" id="ARBA00022538"/>
    </source>
</evidence>
<dbReference type="InterPro" id="IPR050721">
    <property type="entry name" value="Trk_Ktr_HKT_K-transport"/>
</dbReference>
<dbReference type="Pfam" id="PF02254">
    <property type="entry name" value="TrkA_N"/>
    <property type="match status" value="1"/>
</dbReference>
<reference evidence="8" key="1">
    <citation type="submission" date="2009-10" db="EMBL/GenBank/DDBJ databases">
        <title>Diversity of trophic interactions inside an arsenic-rich microbial ecosystem.</title>
        <authorList>
            <person name="Bertin P.N."/>
            <person name="Heinrich-Salmeron A."/>
            <person name="Pelletier E."/>
            <person name="Goulhen-Chollet F."/>
            <person name="Arsene-Ploetze F."/>
            <person name="Gallien S."/>
            <person name="Calteau A."/>
            <person name="Vallenet D."/>
            <person name="Casiot C."/>
            <person name="Chane-Woon-Ming B."/>
            <person name="Giloteaux L."/>
            <person name="Barakat M."/>
            <person name="Bonnefoy V."/>
            <person name="Bruneel O."/>
            <person name="Chandler M."/>
            <person name="Cleiss J."/>
            <person name="Duran R."/>
            <person name="Elbaz-Poulichet F."/>
            <person name="Fonknechten N."/>
            <person name="Lauga B."/>
            <person name="Mornico D."/>
            <person name="Ortet P."/>
            <person name="Schaeffer C."/>
            <person name="Siguier P."/>
            <person name="Alexander Thil Smith A."/>
            <person name="Van Dorsselaer A."/>
            <person name="Weissenbach J."/>
            <person name="Medigue C."/>
            <person name="Le Paslier D."/>
        </authorList>
    </citation>
    <scope>NUCLEOTIDE SEQUENCE</scope>
</reference>
<dbReference type="PANTHER" id="PTHR43833:SF5">
    <property type="entry name" value="TRK SYSTEM POTASSIUM UPTAKE PROTEIN TRKA"/>
    <property type="match status" value="1"/>
</dbReference>
<dbReference type="AlphaFoldDB" id="E6PFH1"/>
<dbReference type="PROSITE" id="PS51202">
    <property type="entry name" value="RCK_C"/>
    <property type="match status" value="1"/>
</dbReference>
<dbReference type="GO" id="GO:0005886">
    <property type="term" value="C:plasma membrane"/>
    <property type="evidence" value="ECO:0007669"/>
    <property type="project" value="InterPro"/>
</dbReference>
<feature type="domain" description="RCK N-terminal" evidence="6">
    <location>
        <begin position="1"/>
        <end position="118"/>
    </location>
</feature>
<gene>
    <name evidence="8" type="ORF">CARN1_1532</name>
</gene>
<comment type="caution">
    <text evidence="8">The sequence shown here is derived from an EMBL/GenBank/DDBJ whole genome shotgun (WGS) entry which is preliminary data.</text>
</comment>
<dbReference type="InterPro" id="IPR036721">
    <property type="entry name" value="RCK_C_sf"/>
</dbReference>
<accession>E6PFH1</accession>
<dbReference type="SUPFAM" id="SSF51735">
    <property type="entry name" value="NAD(P)-binding Rossmann-fold domains"/>
    <property type="match status" value="1"/>
</dbReference>
<keyword evidence="3" id="KW-0630">Potassium</keyword>
<dbReference type="InterPro" id="IPR006036">
    <property type="entry name" value="K_uptake_TrkA"/>
</dbReference>
<keyword evidence="2" id="KW-0633">Potassium transport</keyword>
<keyword evidence="4" id="KW-0520">NAD</keyword>
<dbReference type="Gene3D" id="3.40.50.720">
    <property type="entry name" value="NAD(P)-binding Rossmann-like Domain"/>
    <property type="match status" value="1"/>
</dbReference>
<evidence type="ECO:0000313" key="8">
    <source>
        <dbReference type="EMBL" id="CBH75207.1"/>
    </source>
</evidence>
<evidence type="ECO:0000256" key="3">
    <source>
        <dbReference type="ARBA" id="ARBA00022958"/>
    </source>
</evidence>
<name>E6PFH1_9ZZZZ</name>
<dbReference type="PROSITE" id="PS51201">
    <property type="entry name" value="RCK_N"/>
    <property type="match status" value="1"/>
</dbReference>
<dbReference type="Pfam" id="PF02080">
    <property type="entry name" value="TrkA_C"/>
    <property type="match status" value="1"/>
</dbReference>
<evidence type="ECO:0000256" key="1">
    <source>
        <dbReference type="ARBA" id="ARBA00022448"/>
    </source>
</evidence>
<keyword evidence="1" id="KW-0813">Transport</keyword>